<keyword evidence="3" id="KW-1185">Reference proteome</keyword>
<reference evidence="2 3" key="1">
    <citation type="submission" date="2018-06" db="EMBL/GenBank/DDBJ databases">
        <title>Streptomyces reniochalinae sp. nov. and Streptomyces diacarnus sp. nov. from marine sponges.</title>
        <authorList>
            <person name="Li L."/>
        </authorList>
    </citation>
    <scope>NUCLEOTIDE SEQUENCE [LARGE SCALE GENOMIC DNA]</scope>
    <source>
        <strain evidence="2 3">LHW50302</strain>
    </source>
</reference>
<dbReference type="AlphaFoldDB" id="A0A367F0M2"/>
<feature type="compositionally biased region" description="Basic and acidic residues" evidence="1">
    <location>
        <begin position="155"/>
        <end position="165"/>
    </location>
</feature>
<dbReference type="Proteomes" id="UP000253507">
    <property type="component" value="Unassembled WGS sequence"/>
</dbReference>
<accession>A0A367F0M2</accession>
<name>A0A367F0M2_9ACTN</name>
<evidence type="ECO:0000313" key="2">
    <source>
        <dbReference type="EMBL" id="RCG23914.1"/>
    </source>
</evidence>
<evidence type="ECO:0000256" key="1">
    <source>
        <dbReference type="SAM" id="MobiDB-lite"/>
    </source>
</evidence>
<feature type="region of interest" description="Disordered" evidence="1">
    <location>
        <begin position="140"/>
        <end position="165"/>
    </location>
</feature>
<dbReference type="OrthoDB" id="4993002at2"/>
<evidence type="ECO:0000313" key="3">
    <source>
        <dbReference type="Proteomes" id="UP000253507"/>
    </source>
</evidence>
<comment type="caution">
    <text evidence="2">The sequence shown here is derived from an EMBL/GenBank/DDBJ whole genome shotgun (WGS) entry which is preliminary data.</text>
</comment>
<organism evidence="2 3">
    <name type="scientific">Streptomyces reniochalinae</name>
    <dbReference type="NCBI Taxonomy" id="2250578"/>
    <lineage>
        <taxon>Bacteria</taxon>
        <taxon>Bacillati</taxon>
        <taxon>Actinomycetota</taxon>
        <taxon>Actinomycetes</taxon>
        <taxon>Kitasatosporales</taxon>
        <taxon>Streptomycetaceae</taxon>
        <taxon>Streptomyces</taxon>
    </lineage>
</organism>
<dbReference type="RefSeq" id="WP_114014127.1">
    <property type="nucleotide sequence ID" value="NZ_QOIM01000022.1"/>
</dbReference>
<gene>
    <name evidence="2" type="ORF">DQ392_04360</name>
</gene>
<protein>
    <submittedName>
        <fullName evidence="2">Uncharacterized protein</fullName>
    </submittedName>
</protein>
<proteinExistence type="predicted"/>
<sequence>MPVKTVWPIDHVCGHTCDVDLSKRPADRRAGYARWLASRDCSECWRASKDQDSESKAEWLANKRAEEAAEAETWAEQYRMPPLDGSERAVGWAARCRHQLVTAAYTALVAEGETDEAEWQAIEEAVRPLTRAGWWIDNRDADPSDLPELLEAAGEADRPSENPHF</sequence>
<dbReference type="EMBL" id="QOIM01000022">
    <property type="protein sequence ID" value="RCG23914.1"/>
    <property type="molecule type" value="Genomic_DNA"/>
</dbReference>